<feature type="compositionally biased region" description="Polar residues" evidence="1">
    <location>
        <begin position="111"/>
        <end position="123"/>
    </location>
</feature>
<evidence type="ECO:0000313" key="2">
    <source>
        <dbReference type="EMBL" id="KAK4212421.1"/>
    </source>
</evidence>
<evidence type="ECO:0008006" key="4">
    <source>
        <dbReference type="Google" id="ProtNLM"/>
    </source>
</evidence>
<comment type="caution">
    <text evidence="2">The sequence shown here is derived from an EMBL/GenBank/DDBJ whole genome shotgun (WGS) entry which is preliminary data.</text>
</comment>
<gene>
    <name evidence="2" type="ORF">QBC37DRAFT_194573</name>
</gene>
<dbReference type="SUPFAM" id="SSF55729">
    <property type="entry name" value="Acyl-CoA N-acyltransferases (Nat)"/>
    <property type="match status" value="1"/>
</dbReference>
<organism evidence="2 3">
    <name type="scientific">Rhypophila decipiens</name>
    <dbReference type="NCBI Taxonomy" id="261697"/>
    <lineage>
        <taxon>Eukaryota</taxon>
        <taxon>Fungi</taxon>
        <taxon>Dikarya</taxon>
        <taxon>Ascomycota</taxon>
        <taxon>Pezizomycotina</taxon>
        <taxon>Sordariomycetes</taxon>
        <taxon>Sordariomycetidae</taxon>
        <taxon>Sordariales</taxon>
        <taxon>Naviculisporaceae</taxon>
        <taxon>Rhypophila</taxon>
    </lineage>
</organism>
<reference evidence="2" key="2">
    <citation type="submission" date="2023-05" db="EMBL/GenBank/DDBJ databases">
        <authorList>
            <consortium name="Lawrence Berkeley National Laboratory"/>
            <person name="Steindorff A."/>
            <person name="Hensen N."/>
            <person name="Bonometti L."/>
            <person name="Westerberg I."/>
            <person name="Brannstrom I.O."/>
            <person name="Guillou S."/>
            <person name="Cros-Aarteil S."/>
            <person name="Calhoun S."/>
            <person name="Haridas S."/>
            <person name="Kuo A."/>
            <person name="Mondo S."/>
            <person name="Pangilinan J."/>
            <person name="Riley R."/>
            <person name="Labutti K."/>
            <person name="Andreopoulos B."/>
            <person name="Lipzen A."/>
            <person name="Chen C."/>
            <person name="Yanf M."/>
            <person name="Daum C."/>
            <person name="Ng V."/>
            <person name="Clum A."/>
            <person name="Ohm R."/>
            <person name="Martin F."/>
            <person name="Silar P."/>
            <person name="Natvig D."/>
            <person name="Lalanne C."/>
            <person name="Gautier V."/>
            <person name="Ament-Velasquez S.L."/>
            <person name="Kruys A."/>
            <person name="Hutchinson M.I."/>
            <person name="Powell A.J."/>
            <person name="Barry K."/>
            <person name="Miller A.N."/>
            <person name="Grigoriev I.V."/>
            <person name="Debuchy R."/>
            <person name="Gladieux P."/>
            <person name="Thoren M.H."/>
            <person name="Johannesson H."/>
        </authorList>
    </citation>
    <scope>NUCLEOTIDE SEQUENCE</scope>
    <source>
        <strain evidence="2">PSN293</strain>
    </source>
</reference>
<keyword evidence="3" id="KW-1185">Reference proteome</keyword>
<protein>
    <recommendedName>
        <fullName evidence="4">N-acetyltransferase domain-containing protein</fullName>
    </recommendedName>
</protein>
<dbReference type="AlphaFoldDB" id="A0AAN7B4G0"/>
<dbReference type="CDD" id="cd04301">
    <property type="entry name" value="NAT_SF"/>
    <property type="match status" value="1"/>
</dbReference>
<dbReference type="EMBL" id="MU858128">
    <property type="protein sequence ID" value="KAK4212421.1"/>
    <property type="molecule type" value="Genomic_DNA"/>
</dbReference>
<dbReference type="InterPro" id="IPR016181">
    <property type="entry name" value="Acyl_CoA_acyltransferase"/>
</dbReference>
<feature type="compositionally biased region" description="Basic and acidic residues" evidence="1">
    <location>
        <begin position="1"/>
        <end position="11"/>
    </location>
</feature>
<dbReference type="Gene3D" id="3.40.630.30">
    <property type="match status" value="1"/>
</dbReference>
<proteinExistence type="predicted"/>
<sequence length="715" mass="80215">MDEMADKDSRGWTDSSQPSVEVPKKAHDLDLDSQEAQDRFLAAAAQFTGLPKKSLVTSEKQHPNFKAPTATASRRTYSEVVRSSRAPSSADRKDGVMDNTIQGTRPLGEISHNSRPPQHNTRPMGQKQPHLWESFVPPQSAQRCDSRASRPNMLTATALAATNDATIATNQEEVAFSPHLNTLQLPRRGRGDRDQDGSSPRGLSDTSSIRCNSGYVDPDPDGSGGNPRSDIRNAIAPVHQFQDYGDRWVKVNWDGGRRDHCEDNTIFCSDTYIGRFIVHWMQDAASNIQVNLDMPNHWNSDIETETGRLLMPIEQPETTVDPTTANNDAGWNFRREKMTSKMMMAKRMSDDGRKAKHQSSRRNPNGKPNWKDYIRAPPATKDPAPTPTPPTYHSSKIIKVIPHAESSAPPSGMGSVIGADVTTATTPPIEGKGKYALGPRSNFSPAVPCYLRPALKNDMNAVTEIYNYEVTQGKQALDSSPLTANDFTKILETTQTLGMPFIVAVRGSARTIRAEKGNFELSPFLQRSPYLADPEDARQNGVILGFAYLSVWEPGLAGDGNGSSRASARVNVFVDPKFRRKKVGLSLLDKLLSTVSRRYTSLQSYDFVDLSNSLVYKHPLGHERQYFRLYLTYFVRHAHNLFSDDPEFDKEQDSYRDDLVWVKKLLEKIFGFEEKFCFETSHRSSNYIKSRPIYWLDSVVFEHTCHLDARFTNEY</sequence>
<feature type="region of interest" description="Disordered" evidence="1">
    <location>
        <begin position="54"/>
        <end position="128"/>
    </location>
</feature>
<evidence type="ECO:0000256" key="1">
    <source>
        <dbReference type="SAM" id="MobiDB-lite"/>
    </source>
</evidence>
<feature type="region of interest" description="Disordered" evidence="1">
    <location>
        <begin position="1"/>
        <end position="33"/>
    </location>
</feature>
<accession>A0AAN7B4G0</accession>
<evidence type="ECO:0000313" key="3">
    <source>
        <dbReference type="Proteomes" id="UP001301769"/>
    </source>
</evidence>
<feature type="region of interest" description="Disordered" evidence="1">
    <location>
        <begin position="171"/>
        <end position="231"/>
    </location>
</feature>
<reference evidence="2" key="1">
    <citation type="journal article" date="2023" name="Mol. Phylogenet. Evol.">
        <title>Genome-scale phylogeny and comparative genomics of the fungal order Sordariales.</title>
        <authorList>
            <person name="Hensen N."/>
            <person name="Bonometti L."/>
            <person name="Westerberg I."/>
            <person name="Brannstrom I.O."/>
            <person name="Guillou S."/>
            <person name="Cros-Aarteil S."/>
            <person name="Calhoun S."/>
            <person name="Haridas S."/>
            <person name="Kuo A."/>
            <person name="Mondo S."/>
            <person name="Pangilinan J."/>
            <person name="Riley R."/>
            <person name="LaButti K."/>
            <person name="Andreopoulos B."/>
            <person name="Lipzen A."/>
            <person name="Chen C."/>
            <person name="Yan M."/>
            <person name="Daum C."/>
            <person name="Ng V."/>
            <person name="Clum A."/>
            <person name="Steindorff A."/>
            <person name="Ohm R.A."/>
            <person name="Martin F."/>
            <person name="Silar P."/>
            <person name="Natvig D.O."/>
            <person name="Lalanne C."/>
            <person name="Gautier V."/>
            <person name="Ament-Velasquez S.L."/>
            <person name="Kruys A."/>
            <person name="Hutchinson M.I."/>
            <person name="Powell A.J."/>
            <person name="Barry K."/>
            <person name="Miller A.N."/>
            <person name="Grigoriev I.V."/>
            <person name="Debuchy R."/>
            <person name="Gladieux P."/>
            <person name="Hiltunen Thoren M."/>
            <person name="Johannesson H."/>
        </authorList>
    </citation>
    <scope>NUCLEOTIDE SEQUENCE</scope>
    <source>
        <strain evidence="2">PSN293</strain>
    </source>
</reference>
<name>A0AAN7B4G0_9PEZI</name>
<dbReference type="Proteomes" id="UP001301769">
    <property type="component" value="Unassembled WGS sequence"/>
</dbReference>
<feature type="region of interest" description="Disordered" evidence="1">
    <location>
        <begin position="346"/>
        <end position="393"/>
    </location>
</feature>